<dbReference type="Proteomes" id="UP000199658">
    <property type="component" value="Unassembled WGS sequence"/>
</dbReference>
<sequence length="257" mass="28866">MISFSNLQMEQLRSESVRVFEGSMAEHLREFSPPLCKSLSDAELLTVIQYGMYRAKSQGFDQRGPTRLWLENALLFGSDFDTDPQYPWVREALGDREVAQMQRAKNLYYQTLAYRSSVGGEQDALTLAALGRIRPSVEALPELTPSNFYRVASASLTEIYPEKAASIDPPALQGLIAHGIETATRYGIGALRGQMLMVTLIYAFGHRCDTDPLYPWIHRTLTNDQLGNPDARADKLERKALIWLDHVLAYFAEDASA</sequence>
<reference evidence="2" key="1">
    <citation type="submission" date="2016-10" db="EMBL/GenBank/DDBJ databases">
        <authorList>
            <person name="Varghese N."/>
            <person name="Submissions S."/>
        </authorList>
    </citation>
    <scope>NUCLEOTIDE SEQUENCE [LARGE SCALE GENOMIC DNA]</scope>
    <source>
        <strain evidence="2">DSM 26921</strain>
    </source>
</reference>
<dbReference type="STRING" id="670154.SAMN04488002_1830"/>
<organism evidence="1 2">
    <name type="scientific">Litoreibacter janthinus</name>
    <dbReference type="NCBI Taxonomy" id="670154"/>
    <lineage>
        <taxon>Bacteria</taxon>
        <taxon>Pseudomonadati</taxon>
        <taxon>Pseudomonadota</taxon>
        <taxon>Alphaproteobacteria</taxon>
        <taxon>Rhodobacterales</taxon>
        <taxon>Roseobacteraceae</taxon>
        <taxon>Litoreibacter</taxon>
    </lineage>
</organism>
<protein>
    <submittedName>
        <fullName evidence="1">Uncharacterized protein</fullName>
    </submittedName>
</protein>
<name>A0A1I6GQ36_9RHOB</name>
<proteinExistence type="predicted"/>
<dbReference type="AlphaFoldDB" id="A0A1I6GQ36"/>
<dbReference type="EMBL" id="FOYO01000001">
    <property type="protein sequence ID" value="SFR44333.1"/>
    <property type="molecule type" value="Genomic_DNA"/>
</dbReference>
<evidence type="ECO:0000313" key="2">
    <source>
        <dbReference type="Proteomes" id="UP000199658"/>
    </source>
</evidence>
<evidence type="ECO:0000313" key="1">
    <source>
        <dbReference type="EMBL" id="SFR44333.1"/>
    </source>
</evidence>
<accession>A0A1I6GQ36</accession>
<gene>
    <name evidence="1" type="ORF">SAMN04488002_1830</name>
</gene>
<keyword evidence="2" id="KW-1185">Reference proteome</keyword>